<dbReference type="CDD" id="cd13121">
    <property type="entry name" value="BF2867_like_C"/>
    <property type="match status" value="1"/>
</dbReference>
<reference evidence="1 2" key="1">
    <citation type="submission" date="2012-02" db="EMBL/GenBank/DDBJ databases">
        <title>The Genome Sequence of Parabacteroides goldsteinii CL02T12C30.</title>
        <authorList>
            <consortium name="The Broad Institute Genome Sequencing Platform"/>
            <person name="Earl A."/>
            <person name="Ward D."/>
            <person name="Feldgarden M."/>
            <person name="Gevers D."/>
            <person name="Zitomersky N.L."/>
            <person name="Coyne M.J."/>
            <person name="Comstock L.E."/>
            <person name="Young S.K."/>
            <person name="Zeng Q."/>
            <person name="Gargeya S."/>
            <person name="Fitzgerald M."/>
            <person name="Haas B."/>
            <person name="Abouelleil A."/>
            <person name="Alvarado L."/>
            <person name="Arachchi H.M."/>
            <person name="Berlin A."/>
            <person name="Chapman S.B."/>
            <person name="Gearin G."/>
            <person name="Goldberg J."/>
            <person name="Griggs A."/>
            <person name="Gujja S."/>
            <person name="Hansen M."/>
            <person name="Heiman D."/>
            <person name="Howarth C."/>
            <person name="Larimer J."/>
            <person name="Lui A."/>
            <person name="MacDonald P.J.P."/>
            <person name="McCowen C."/>
            <person name="Montmayeur A."/>
            <person name="Murphy C."/>
            <person name="Neiman D."/>
            <person name="Pearson M."/>
            <person name="Priest M."/>
            <person name="Roberts A."/>
            <person name="Saif S."/>
            <person name="Shea T."/>
            <person name="Sisk P."/>
            <person name="Stolte C."/>
            <person name="Sykes S."/>
            <person name="Wortman J."/>
            <person name="Nusbaum C."/>
            <person name="Birren B."/>
        </authorList>
    </citation>
    <scope>NUCLEOTIDE SEQUENCE [LARGE SCALE GENOMIC DNA]</scope>
    <source>
        <strain evidence="1 2">CL02T12C30</strain>
    </source>
</reference>
<sequence length="325" mass="34372">MRKLNLYTLTALLATCAGCTDSLPDNGEPSSSALQLVSVGLAETIQTCGIVTSINQVKLYVAKANADALTAYNASTPTLLFTQSNGSWSSTASVEITTANGSADVYACYPDADITSGSNLTIPVSVRKGSDSDETQQLDFTGSQQTDYLYATKQAGITQTNRAISLTMNHALAKVSFRIDKETDVSESLYLKQISIQSNTNKLQVGEGSMQLTDGVLNGLVSTSVVTLNGSKELSTSLSSPNVSCLMAPMSATESVLSFSLTVAVGSEGSTELRTFKTASATPVQWQAGKHYMYSITVNKIGGILKNFKVEDWKSDASQDTNIGI</sequence>
<dbReference type="RefSeq" id="WP_007656596.1">
    <property type="nucleotide sequence ID" value="NZ_JH976474.1"/>
</dbReference>
<evidence type="ECO:0008006" key="3">
    <source>
        <dbReference type="Google" id="ProtNLM"/>
    </source>
</evidence>
<evidence type="ECO:0000313" key="1">
    <source>
        <dbReference type="EMBL" id="EKN10868.1"/>
    </source>
</evidence>
<dbReference type="InterPro" id="IPR025049">
    <property type="entry name" value="Mfa-like_1"/>
</dbReference>
<dbReference type="EMBL" id="AGZO01000026">
    <property type="protein sequence ID" value="EKN10868.1"/>
    <property type="molecule type" value="Genomic_DNA"/>
</dbReference>
<proteinExistence type="predicted"/>
<dbReference type="HOGENOM" id="CLU_854855_0_0_10"/>
<dbReference type="PATRIC" id="fig|999418.3.peg.3748"/>
<dbReference type="AlphaFoldDB" id="K6A5B9"/>
<organism evidence="1 2">
    <name type="scientific">Parabacteroides goldsteinii CL02T12C30</name>
    <dbReference type="NCBI Taxonomy" id="999418"/>
    <lineage>
        <taxon>Bacteria</taxon>
        <taxon>Pseudomonadati</taxon>
        <taxon>Bacteroidota</taxon>
        <taxon>Bacteroidia</taxon>
        <taxon>Bacteroidales</taxon>
        <taxon>Tannerellaceae</taxon>
        <taxon>Parabacteroides</taxon>
    </lineage>
</organism>
<dbReference type="InterPro" id="IPR042278">
    <property type="entry name" value="Mfa-like_1_N"/>
</dbReference>
<comment type="caution">
    <text evidence="1">The sequence shown here is derived from an EMBL/GenBank/DDBJ whole genome shotgun (WGS) entry which is preliminary data.</text>
</comment>
<dbReference type="Pfam" id="PF13149">
    <property type="entry name" value="Mfa_like_1"/>
    <property type="match status" value="1"/>
</dbReference>
<name>K6A5B9_9BACT</name>
<evidence type="ECO:0000313" key="2">
    <source>
        <dbReference type="Proteomes" id="UP000006330"/>
    </source>
</evidence>
<gene>
    <name evidence="1" type="ORF">HMPREF1076_03675</name>
</gene>
<dbReference type="Gene3D" id="2.60.40.2620">
    <property type="entry name" value="Fimbrillin-like"/>
    <property type="match status" value="1"/>
</dbReference>
<dbReference type="Proteomes" id="UP000006330">
    <property type="component" value="Unassembled WGS sequence"/>
</dbReference>
<dbReference type="Gene3D" id="2.60.40.2630">
    <property type="match status" value="1"/>
</dbReference>
<accession>K6A5B9</accession>
<dbReference type="CDD" id="cd13120">
    <property type="entry name" value="BF2867_like_N"/>
    <property type="match status" value="1"/>
</dbReference>
<dbReference type="OrthoDB" id="1046472at2"/>
<protein>
    <recommendedName>
        <fullName evidence="3">Fimbrillin family protein</fullName>
    </recommendedName>
</protein>